<evidence type="ECO:0000256" key="2">
    <source>
        <dbReference type="ARBA" id="ARBA00023157"/>
    </source>
</evidence>
<dbReference type="InterPro" id="IPR013098">
    <property type="entry name" value="Ig_I-set"/>
</dbReference>
<dbReference type="PANTHER" id="PTHR44170:SF35">
    <property type="entry name" value="NEUROGLIAN"/>
    <property type="match status" value="1"/>
</dbReference>
<feature type="transmembrane region" description="Helical" evidence="3">
    <location>
        <begin position="663"/>
        <end position="687"/>
    </location>
</feature>
<organism evidence="6 7">
    <name type="scientific">Steinernema hermaphroditum</name>
    <dbReference type="NCBI Taxonomy" id="289476"/>
    <lineage>
        <taxon>Eukaryota</taxon>
        <taxon>Metazoa</taxon>
        <taxon>Ecdysozoa</taxon>
        <taxon>Nematoda</taxon>
        <taxon>Chromadorea</taxon>
        <taxon>Rhabditida</taxon>
        <taxon>Tylenchina</taxon>
        <taxon>Panagrolaimomorpha</taxon>
        <taxon>Strongyloidoidea</taxon>
        <taxon>Steinernematidae</taxon>
        <taxon>Steinernema</taxon>
    </lineage>
</organism>
<comment type="caution">
    <text evidence="6">The sequence shown here is derived from an EMBL/GenBank/DDBJ whole genome shotgun (WGS) entry which is preliminary data.</text>
</comment>
<dbReference type="InterPro" id="IPR036179">
    <property type="entry name" value="Ig-like_dom_sf"/>
</dbReference>
<keyword evidence="3" id="KW-0812">Transmembrane</keyword>
<dbReference type="PROSITE" id="PS50835">
    <property type="entry name" value="IG_LIKE"/>
    <property type="match status" value="3"/>
</dbReference>
<reference evidence="6" key="1">
    <citation type="submission" date="2023-06" db="EMBL/GenBank/DDBJ databases">
        <title>Genomic analysis of the entomopathogenic nematode Steinernema hermaphroditum.</title>
        <authorList>
            <person name="Schwarz E.M."/>
            <person name="Heppert J.K."/>
            <person name="Baniya A."/>
            <person name="Schwartz H.T."/>
            <person name="Tan C.-H."/>
            <person name="Antoshechkin I."/>
            <person name="Sternberg P.W."/>
            <person name="Goodrich-Blair H."/>
            <person name="Dillman A.R."/>
        </authorList>
    </citation>
    <scope>NUCLEOTIDE SEQUENCE</scope>
    <source>
        <strain evidence="6">PS9179</strain>
        <tissue evidence="6">Whole animal</tissue>
    </source>
</reference>
<dbReference type="SMART" id="SM00408">
    <property type="entry name" value="IGc2"/>
    <property type="match status" value="3"/>
</dbReference>
<name>A0AA39MCG3_9BILA</name>
<dbReference type="SUPFAM" id="SSF48726">
    <property type="entry name" value="Immunoglobulin"/>
    <property type="match status" value="4"/>
</dbReference>
<keyword evidence="4" id="KW-0732">Signal</keyword>
<evidence type="ECO:0000313" key="7">
    <source>
        <dbReference type="Proteomes" id="UP001175271"/>
    </source>
</evidence>
<keyword evidence="3" id="KW-0472">Membrane</keyword>
<feature type="domain" description="Ig-like" evidence="5">
    <location>
        <begin position="40"/>
        <end position="134"/>
    </location>
</feature>
<keyword evidence="2" id="KW-1015">Disulfide bond</keyword>
<evidence type="ECO:0000256" key="4">
    <source>
        <dbReference type="SAM" id="SignalP"/>
    </source>
</evidence>
<keyword evidence="7" id="KW-1185">Reference proteome</keyword>
<dbReference type="Pfam" id="PF07679">
    <property type="entry name" value="I-set"/>
    <property type="match status" value="1"/>
</dbReference>
<gene>
    <name evidence="6" type="ORF">QR680_010905</name>
</gene>
<evidence type="ECO:0000313" key="6">
    <source>
        <dbReference type="EMBL" id="KAK0428614.1"/>
    </source>
</evidence>
<dbReference type="InterPro" id="IPR007110">
    <property type="entry name" value="Ig-like_dom"/>
</dbReference>
<dbReference type="InterPro" id="IPR003598">
    <property type="entry name" value="Ig_sub2"/>
</dbReference>
<dbReference type="AlphaFoldDB" id="A0AA39MCG3"/>
<dbReference type="Gene3D" id="2.60.40.10">
    <property type="entry name" value="Immunoglobulins"/>
    <property type="match status" value="4"/>
</dbReference>
<feature type="chain" id="PRO_5041408223" description="Ig-like domain-containing protein" evidence="4">
    <location>
        <begin position="21"/>
        <end position="744"/>
    </location>
</feature>
<dbReference type="EMBL" id="JAUCMV010000001">
    <property type="protein sequence ID" value="KAK0428614.1"/>
    <property type="molecule type" value="Genomic_DNA"/>
</dbReference>
<dbReference type="Proteomes" id="UP001175271">
    <property type="component" value="Unassembled WGS sequence"/>
</dbReference>
<dbReference type="InterPro" id="IPR013783">
    <property type="entry name" value="Ig-like_fold"/>
</dbReference>
<dbReference type="CDD" id="cd00096">
    <property type="entry name" value="Ig"/>
    <property type="match status" value="1"/>
</dbReference>
<accession>A0AA39MCG3</accession>
<evidence type="ECO:0000256" key="3">
    <source>
        <dbReference type="SAM" id="Phobius"/>
    </source>
</evidence>
<dbReference type="PANTHER" id="PTHR44170">
    <property type="entry name" value="PROTEIN SIDEKICK"/>
    <property type="match status" value="1"/>
</dbReference>
<dbReference type="GO" id="GO:0098609">
    <property type="term" value="P:cell-cell adhesion"/>
    <property type="evidence" value="ECO:0007669"/>
    <property type="project" value="TreeGrafter"/>
</dbReference>
<sequence>MDQINLLVLLIGFLAASSHGQYNLTSISAPPRFTHRPNAPLVYFTPSDVKSQVDKPPTAGMILRCEAVGNPDPSYIWKKDGKPLPLDNLSDRITLASGGGSLIFWSVTVEDEGDYQCEASNGNGIAVSETIRLQSTQLLRNFGTNLETVDIELGDSYTRTCSAPHSVPQAKVYWILKGKSGGNFETLNASHVSVNDEGTIFFHHVTDTDIFDKLFFTCAAETLRLTQYKFGNQFRFNIKKNKRQNMDTVIPPAEMYVGQSAPVAVSGTTHKLSCFFSGYPVPTPTWHLNGKEITKSDGYAFDDYGRTVKFEASTEKGGQYECRFPDQPEINRNFEVVVESAPRWLTGAPESITAAEGDAVTFRCQVEGNPSPMVTFYKNGVAITESIGSWNISGSSLTIQNAKRDVDRAVYQCKAENKHGHLWANFYLNILEPSALFDPQAYPLNNRSLDEKAVVLLRWKNPIKSLEKVTIHRCLTDENLCLSPIEVSANQNRIRLSGLDHDKDYRIVIAGKDEDFPIRQSVDVRTLPVDIDLTLNPEAPSLLENGVEENLINVTFLPGKYRKESNRPIGHSHYFMIRPASWVIRSEWRIIDGNSDNFEQSLTGLEPGTQYEIVAVSMQKTYNGSVLETHSDVCKTSTPGKMVIVGTFSLPYLSTAGTNRNQVLWIMVIFAATLFVFTTLGFACVWARRKGAIYAVSSKERRYGTDAKSVGAPEGFAEFGHDHKRLISETESEDSKKSIDRFIV</sequence>
<keyword evidence="3" id="KW-1133">Transmembrane helix</keyword>
<proteinExistence type="predicted"/>
<dbReference type="GO" id="GO:0016020">
    <property type="term" value="C:membrane"/>
    <property type="evidence" value="ECO:0007669"/>
    <property type="project" value="UniProtKB-SubCell"/>
</dbReference>
<evidence type="ECO:0000256" key="1">
    <source>
        <dbReference type="ARBA" id="ARBA00022737"/>
    </source>
</evidence>
<protein>
    <recommendedName>
        <fullName evidence="5">Ig-like domain-containing protein</fullName>
    </recommendedName>
</protein>
<feature type="domain" description="Ig-like" evidence="5">
    <location>
        <begin position="342"/>
        <end position="417"/>
    </location>
</feature>
<dbReference type="SMART" id="SM00409">
    <property type="entry name" value="IG"/>
    <property type="match status" value="3"/>
</dbReference>
<evidence type="ECO:0000259" key="5">
    <source>
        <dbReference type="PROSITE" id="PS50835"/>
    </source>
</evidence>
<dbReference type="InterPro" id="IPR003599">
    <property type="entry name" value="Ig_sub"/>
</dbReference>
<feature type="signal peptide" evidence="4">
    <location>
        <begin position="1"/>
        <end position="20"/>
    </location>
</feature>
<feature type="domain" description="Ig-like" evidence="5">
    <location>
        <begin position="251"/>
        <end position="323"/>
    </location>
</feature>
<keyword evidence="1" id="KW-0677">Repeat</keyword>
<dbReference type="Pfam" id="PF13927">
    <property type="entry name" value="Ig_3"/>
    <property type="match status" value="1"/>
</dbReference>